<name>A0A0L6USN3_9BASI</name>
<dbReference type="VEuPathDB" id="FungiDB:VP01_3909g1"/>
<organism evidence="1 2">
    <name type="scientific">Puccinia sorghi</name>
    <dbReference type="NCBI Taxonomy" id="27349"/>
    <lineage>
        <taxon>Eukaryota</taxon>
        <taxon>Fungi</taxon>
        <taxon>Dikarya</taxon>
        <taxon>Basidiomycota</taxon>
        <taxon>Pucciniomycotina</taxon>
        <taxon>Pucciniomycetes</taxon>
        <taxon>Pucciniales</taxon>
        <taxon>Pucciniaceae</taxon>
        <taxon>Puccinia</taxon>
    </lineage>
</organism>
<keyword evidence="2" id="KW-1185">Reference proteome</keyword>
<sequence>MYNWQYSAAKDVHVEPPGNSNIEFSRFGQRVFGRITLLFKSNSNETVWLLVRPFETLRSWDHMKNPYKDLTQLNTQLLYANKLEKAKVVHQSMVVGHIAILENVEGTFGISRKTISAVSLGNVVSDTYHHLE</sequence>
<accession>A0A0L6USN3</accession>
<comment type="caution">
    <text evidence="1">The sequence shown here is derived from an EMBL/GenBank/DDBJ whole genome shotgun (WGS) entry which is preliminary data.</text>
</comment>
<proteinExistence type="predicted"/>
<gene>
    <name evidence="1" type="ORF">VP01_3909g1</name>
</gene>
<dbReference type="OrthoDB" id="10368306at2759"/>
<protein>
    <submittedName>
        <fullName evidence="1">Uncharacterized protein</fullName>
    </submittedName>
</protein>
<dbReference type="EMBL" id="LAVV01008956">
    <property type="protein sequence ID" value="KNZ51556.1"/>
    <property type="molecule type" value="Genomic_DNA"/>
</dbReference>
<dbReference type="STRING" id="27349.A0A0L6USN3"/>
<evidence type="ECO:0000313" key="2">
    <source>
        <dbReference type="Proteomes" id="UP000037035"/>
    </source>
</evidence>
<reference evidence="1 2" key="1">
    <citation type="submission" date="2015-08" db="EMBL/GenBank/DDBJ databases">
        <title>Next Generation Sequencing and Analysis of the Genome of Puccinia sorghi L Schw, the Causal Agent of Maize Common Rust.</title>
        <authorList>
            <person name="Rochi L."/>
            <person name="Burguener G."/>
            <person name="Darino M."/>
            <person name="Turjanski A."/>
            <person name="Kreff E."/>
            <person name="Dieguez M.J."/>
            <person name="Sacco F."/>
        </authorList>
    </citation>
    <scope>NUCLEOTIDE SEQUENCE [LARGE SCALE GENOMIC DNA]</scope>
    <source>
        <strain evidence="1 2">RO10H11247</strain>
    </source>
</reference>
<dbReference type="AlphaFoldDB" id="A0A0L6USN3"/>
<evidence type="ECO:0000313" key="1">
    <source>
        <dbReference type="EMBL" id="KNZ51556.1"/>
    </source>
</evidence>
<dbReference type="Proteomes" id="UP000037035">
    <property type="component" value="Unassembled WGS sequence"/>
</dbReference>